<keyword evidence="4" id="KW-1185">Reference proteome</keyword>
<dbReference type="eggNOG" id="COG1807">
    <property type="taxonomic scope" value="Bacteria"/>
</dbReference>
<proteinExistence type="predicted"/>
<organism evidence="3 4">
    <name type="scientific">Pararhodospirillum photometricum DSM 122</name>
    <dbReference type="NCBI Taxonomy" id="1150469"/>
    <lineage>
        <taxon>Bacteria</taxon>
        <taxon>Pseudomonadati</taxon>
        <taxon>Pseudomonadota</taxon>
        <taxon>Alphaproteobacteria</taxon>
        <taxon>Rhodospirillales</taxon>
        <taxon>Rhodospirillaceae</taxon>
        <taxon>Pararhodospirillum</taxon>
    </lineage>
</organism>
<feature type="transmembrane region" description="Helical" evidence="1">
    <location>
        <begin position="141"/>
        <end position="174"/>
    </location>
</feature>
<dbReference type="STRING" id="1150469.RSPPHO_02489"/>
<dbReference type="PATRIC" id="fig|1150469.3.peg.2832"/>
<evidence type="ECO:0000313" key="4">
    <source>
        <dbReference type="Proteomes" id="UP000033220"/>
    </source>
</evidence>
<evidence type="ECO:0000313" key="3">
    <source>
        <dbReference type="EMBL" id="CCG09115.1"/>
    </source>
</evidence>
<sequence>MSSLALAGLAGAAFIARLILLVLDPLPLAPGDIALAKALASLGAVVLPASAEDALSAIVTHGSGVWPRLPGLLALTAAGWGLGRLGTRLYDARAGLLAALLFLTLPGVSLAAAQTTVASVLPLLWLLGVASLLHALQTDTLAGWLGLGVCLGVGLGLSPTTALFFPCLLLYALISPETYSLGRRRGVWLALAPGLILTAPGLAQLAPLAPTPGTALAFALSVALLLGPLTLVLALAPWSRHRTADDRRRQGYRARLLLAFSAPLLAGLVGLAALNQAPAPDLALPAGLGLALLIASALGPRARGRWIIAGVVLVHIGLGAWLLHGAAAGTLDPVRALGALSLPF</sequence>
<reference evidence="3 4" key="1">
    <citation type="submission" date="2012-02" db="EMBL/GenBank/DDBJ databases">
        <title>Shotgun genome sequence of Phaeospirillum photometricum DSM 122.</title>
        <authorList>
            <person name="Duquesne K."/>
            <person name="Sturgis J."/>
        </authorList>
    </citation>
    <scope>NUCLEOTIDE SEQUENCE [LARGE SCALE GENOMIC DNA]</scope>
    <source>
        <strain evidence="4">DSM122</strain>
    </source>
</reference>
<accession>H6SMI0</accession>
<dbReference type="Pfam" id="PF13231">
    <property type="entry name" value="PMT_2"/>
    <property type="match status" value="1"/>
</dbReference>
<feature type="transmembrane region" description="Helical" evidence="1">
    <location>
        <begin position="94"/>
        <end position="121"/>
    </location>
</feature>
<feature type="transmembrane region" description="Helical" evidence="1">
    <location>
        <begin position="282"/>
        <end position="299"/>
    </location>
</feature>
<keyword evidence="1" id="KW-0472">Membrane</keyword>
<keyword evidence="3" id="KW-0808">Transferase</keyword>
<protein>
    <submittedName>
        <fullName evidence="3">4-amino-4-deoxy-L-arabinose transferase and related glycosyltransferases of PMT family-like</fullName>
    </submittedName>
</protein>
<dbReference type="EMBL" id="HE663493">
    <property type="protein sequence ID" value="CCG09115.1"/>
    <property type="molecule type" value="Genomic_DNA"/>
</dbReference>
<evidence type="ECO:0000256" key="1">
    <source>
        <dbReference type="SAM" id="Phobius"/>
    </source>
</evidence>
<feature type="transmembrane region" description="Helical" evidence="1">
    <location>
        <begin position="215"/>
        <end position="236"/>
    </location>
</feature>
<evidence type="ECO:0000259" key="2">
    <source>
        <dbReference type="Pfam" id="PF13231"/>
    </source>
</evidence>
<keyword evidence="1" id="KW-1133">Transmembrane helix</keyword>
<dbReference type="HOGENOM" id="CLU_806272_0_0_5"/>
<dbReference type="InterPro" id="IPR038731">
    <property type="entry name" value="RgtA/B/C-like"/>
</dbReference>
<feature type="transmembrane region" description="Helical" evidence="1">
    <location>
        <begin position="306"/>
        <end position="327"/>
    </location>
</feature>
<dbReference type="AlphaFoldDB" id="H6SMI0"/>
<dbReference type="Proteomes" id="UP000033220">
    <property type="component" value="Chromosome DSM 122"/>
</dbReference>
<feature type="transmembrane region" description="Helical" evidence="1">
    <location>
        <begin position="256"/>
        <end position="276"/>
    </location>
</feature>
<dbReference type="KEGG" id="rpm:RSPPHO_02489"/>
<feature type="transmembrane region" description="Helical" evidence="1">
    <location>
        <begin position="186"/>
        <end position="209"/>
    </location>
</feature>
<gene>
    <name evidence="3" type="ORF">RSPPHO_02489</name>
</gene>
<name>H6SMI0_PARPM</name>
<feature type="domain" description="Glycosyltransferase RgtA/B/C/D-like" evidence="2">
    <location>
        <begin position="59"/>
        <end position="202"/>
    </location>
</feature>
<dbReference type="GO" id="GO:0016740">
    <property type="term" value="F:transferase activity"/>
    <property type="evidence" value="ECO:0007669"/>
    <property type="project" value="UniProtKB-KW"/>
</dbReference>
<keyword evidence="1" id="KW-0812">Transmembrane</keyword>
<dbReference type="RefSeq" id="WP_014415746.1">
    <property type="nucleotide sequence ID" value="NC_017059.1"/>
</dbReference>